<sequence>MSRTAPRQPLFPRNRADSDRKAAQGPINHERLQADVAAFCASGGTIEVLGTTPVLKKILPDSGQ</sequence>
<reference evidence="2 3" key="1">
    <citation type="submission" date="2015-05" db="EMBL/GenBank/DDBJ databases">
        <title>Genome sequencing and analysis of members of genus Stenotrophomonas.</title>
        <authorList>
            <person name="Patil P.P."/>
            <person name="Midha S."/>
            <person name="Patil P.B."/>
        </authorList>
    </citation>
    <scope>NUCLEOTIDE SEQUENCE [LARGE SCALE GENOMIC DNA]</scope>
    <source>
        <strain evidence="2 3">DSM 24757</strain>
    </source>
</reference>
<dbReference type="AlphaFoldDB" id="A0A0R0D406"/>
<evidence type="ECO:0000313" key="3">
    <source>
        <dbReference type="Proteomes" id="UP000050956"/>
    </source>
</evidence>
<feature type="compositionally biased region" description="Basic and acidic residues" evidence="1">
    <location>
        <begin position="14"/>
        <end position="27"/>
    </location>
</feature>
<dbReference type="Proteomes" id="UP000050956">
    <property type="component" value="Unassembled WGS sequence"/>
</dbReference>
<dbReference type="RefSeq" id="WP_057637960.1">
    <property type="nucleotide sequence ID" value="NZ_LDJM01000021.1"/>
</dbReference>
<keyword evidence="3" id="KW-1185">Reference proteome</keyword>
<organism evidence="2 3">
    <name type="scientific">Stenotrophomonas ginsengisoli</name>
    <dbReference type="NCBI Taxonomy" id="336566"/>
    <lineage>
        <taxon>Bacteria</taxon>
        <taxon>Pseudomonadati</taxon>
        <taxon>Pseudomonadota</taxon>
        <taxon>Gammaproteobacteria</taxon>
        <taxon>Lysobacterales</taxon>
        <taxon>Lysobacteraceae</taxon>
        <taxon>Stenotrophomonas</taxon>
    </lineage>
</organism>
<dbReference type="EMBL" id="LDJM01000021">
    <property type="protein sequence ID" value="KRG76831.1"/>
    <property type="molecule type" value="Genomic_DNA"/>
</dbReference>
<dbReference type="OrthoDB" id="6028411at2"/>
<proteinExistence type="predicted"/>
<evidence type="ECO:0000256" key="1">
    <source>
        <dbReference type="SAM" id="MobiDB-lite"/>
    </source>
</evidence>
<dbReference type="PATRIC" id="fig|336566.3.peg.1210"/>
<dbReference type="STRING" id="336566.ABB30_08985"/>
<name>A0A0R0D406_9GAMM</name>
<gene>
    <name evidence="2" type="ORF">ABB30_08985</name>
</gene>
<comment type="caution">
    <text evidence="2">The sequence shown here is derived from an EMBL/GenBank/DDBJ whole genome shotgun (WGS) entry which is preliminary data.</text>
</comment>
<protein>
    <submittedName>
        <fullName evidence="2">Uncharacterized protein</fullName>
    </submittedName>
</protein>
<evidence type="ECO:0000313" key="2">
    <source>
        <dbReference type="EMBL" id="KRG76831.1"/>
    </source>
</evidence>
<accession>A0A0R0D406</accession>
<feature type="region of interest" description="Disordered" evidence="1">
    <location>
        <begin position="1"/>
        <end position="27"/>
    </location>
</feature>